<feature type="transmembrane region" description="Helical" evidence="1">
    <location>
        <begin position="114"/>
        <end position="132"/>
    </location>
</feature>
<keyword evidence="3" id="KW-1185">Reference proteome</keyword>
<feature type="transmembrane region" description="Helical" evidence="1">
    <location>
        <begin position="12"/>
        <end position="30"/>
    </location>
</feature>
<evidence type="ECO:0000313" key="2">
    <source>
        <dbReference type="EMBL" id="ODJ86320.1"/>
    </source>
</evidence>
<dbReference type="RefSeq" id="WP_069127127.1">
    <property type="nucleotide sequence ID" value="NZ_MARB01000023.1"/>
</dbReference>
<name>A0A7Z1ADV4_9GAMM</name>
<dbReference type="AlphaFoldDB" id="A0A7Z1ADV4"/>
<comment type="caution">
    <text evidence="2">The sequence shown here is derived from an EMBL/GenBank/DDBJ whole genome shotgun (WGS) entry which is preliminary data.</text>
</comment>
<feature type="transmembrane region" description="Helical" evidence="1">
    <location>
        <begin position="50"/>
        <end position="76"/>
    </location>
</feature>
<reference evidence="2 3" key="1">
    <citation type="submission" date="2016-06" db="EMBL/GenBank/DDBJ databases">
        <title>Genome sequence of endosymbiont of Candidatus Endolucinida thiodiazotropha.</title>
        <authorList>
            <person name="Poehlein A."/>
            <person name="Koenig S."/>
            <person name="Heiden S.E."/>
            <person name="Thuermer A."/>
            <person name="Voget S."/>
            <person name="Daniel R."/>
            <person name="Markert S."/>
            <person name="Gros O."/>
            <person name="Schweder T."/>
        </authorList>
    </citation>
    <scope>NUCLEOTIDE SEQUENCE [LARGE SCALE GENOMIC DNA]</scope>
    <source>
        <strain evidence="2 3">COS</strain>
    </source>
</reference>
<protein>
    <submittedName>
        <fullName evidence="2">Uncharacterized protein</fullName>
    </submittedName>
</protein>
<keyword evidence="1" id="KW-0812">Transmembrane</keyword>
<evidence type="ECO:0000313" key="3">
    <source>
        <dbReference type="Proteomes" id="UP000094769"/>
    </source>
</evidence>
<sequence>MNSVAPITYRFVVAHLSPGLLALYPLSLMVEQINALLIAATKGDAGLSGSLVVLSIALVAGLVVDGLCFVSIDYLIREIRRKIFKQPTAKRDPETVDDFEMIDRIYSRTYAWKQFYASASFILFVSFLIEIFSPEKSIGSGVWVLPLMSIMLLFASARSWANTEDFLAKKFGVLDDATDEYTQG</sequence>
<gene>
    <name evidence="2" type="ORF">CODIS_33790</name>
</gene>
<organism evidence="2 3">
    <name type="scientific">Candidatus Thiodiazotropha endolucinida</name>
    <dbReference type="NCBI Taxonomy" id="1655433"/>
    <lineage>
        <taxon>Bacteria</taxon>
        <taxon>Pseudomonadati</taxon>
        <taxon>Pseudomonadota</taxon>
        <taxon>Gammaproteobacteria</taxon>
        <taxon>Chromatiales</taxon>
        <taxon>Sedimenticolaceae</taxon>
        <taxon>Candidatus Thiodiazotropha</taxon>
    </lineage>
</organism>
<keyword evidence="1" id="KW-0472">Membrane</keyword>
<accession>A0A7Z1ADV4</accession>
<keyword evidence="1" id="KW-1133">Transmembrane helix</keyword>
<proteinExistence type="predicted"/>
<dbReference type="EMBL" id="MARB01000023">
    <property type="protein sequence ID" value="ODJ86320.1"/>
    <property type="molecule type" value="Genomic_DNA"/>
</dbReference>
<feature type="transmembrane region" description="Helical" evidence="1">
    <location>
        <begin position="138"/>
        <end position="161"/>
    </location>
</feature>
<evidence type="ECO:0000256" key="1">
    <source>
        <dbReference type="SAM" id="Phobius"/>
    </source>
</evidence>
<dbReference type="Proteomes" id="UP000094769">
    <property type="component" value="Unassembled WGS sequence"/>
</dbReference>